<proteinExistence type="inferred from homology"/>
<organism evidence="7 8">
    <name type="scientific">Pseudomonas putida</name>
    <name type="common">Arthrobacter siderocapsulatus</name>
    <dbReference type="NCBI Taxonomy" id="303"/>
    <lineage>
        <taxon>Bacteria</taxon>
        <taxon>Pseudomonadati</taxon>
        <taxon>Pseudomonadota</taxon>
        <taxon>Gammaproteobacteria</taxon>
        <taxon>Pseudomonadales</taxon>
        <taxon>Pseudomonadaceae</taxon>
        <taxon>Pseudomonas</taxon>
    </lineage>
</organism>
<evidence type="ECO:0000313" key="7">
    <source>
        <dbReference type="EMBL" id="KPM61113.1"/>
    </source>
</evidence>
<comment type="similarity">
    <text evidence="2">Belongs to the bacterial PQQ dehydrogenase family.</text>
</comment>
<comment type="caution">
    <text evidence="7">The sequence shown here is derived from an EMBL/GenBank/DDBJ whole genome shotgun (WGS) entry which is preliminary data.</text>
</comment>
<dbReference type="CDD" id="cd10280">
    <property type="entry name" value="PQQ_mGDH"/>
    <property type="match status" value="1"/>
</dbReference>
<dbReference type="Gene3D" id="2.140.10.10">
    <property type="entry name" value="Quinoprotein alcohol dehydrogenase-like superfamily"/>
    <property type="match status" value="2"/>
</dbReference>
<dbReference type="InterPro" id="IPR018391">
    <property type="entry name" value="PQQ_b-propeller_rpt"/>
</dbReference>
<feature type="region of interest" description="Disordered" evidence="4">
    <location>
        <begin position="538"/>
        <end position="561"/>
    </location>
</feature>
<keyword evidence="5" id="KW-0812">Transmembrane</keyword>
<dbReference type="GO" id="GO:0016020">
    <property type="term" value="C:membrane"/>
    <property type="evidence" value="ECO:0007669"/>
    <property type="project" value="InterPro"/>
</dbReference>
<dbReference type="InterPro" id="IPR011047">
    <property type="entry name" value="Quinoprotein_ADH-like_sf"/>
</dbReference>
<keyword evidence="5" id="KW-1133">Transmembrane helix</keyword>
<dbReference type="SUPFAM" id="SSF50998">
    <property type="entry name" value="Quinoprotein alcohol dehydrogenase-like"/>
    <property type="match status" value="1"/>
</dbReference>
<feature type="transmembrane region" description="Helical" evidence="5">
    <location>
        <begin position="12"/>
        <end position="32"/>
    </location>
</feature>
<dbReference type="NCBIfam" id="TIGR03074">
    <property type="entry name" value="PQQ_membr_DH"/>
    <property type="match status" value="1"/>
</dbReference>
<keyword evidence="5" id="KW-0472">Membrane</keyword>
<feature type="domain" description="Pyrrolo-quinoline quinone repeat" evidence="6">
    <location>
        <begin position="189"/>
        <end position="792"/>
    </location>
</feature>
<dbReference type="GO" id="GO:0048038">
    <property type="term" value="F:quinone binding"/>
    <property type="evidence" value="ECO:0007669"/>
    <property type="project" value="InterPro"/>
</dbReference>
<dbReference type="PANTHER" id="PTHR32303:SF4">
    <property type="entry name" value="QUINOPROTEIN GLUCOSE DEHYDROGENASE"/>
    <property type="match status" value="1"/>
</dbReference>
<dbReference type="GO" id="GO:0008876">
    <property type="term" value="F:quinoprotein glucose dehydrogenase activity"/>
    <property type="evidence" value="ECO:0007669"/>
    <property type="project" value="TreeGrafter"/>
</dbReference>
<evidence type="ECO:0000259" key="6">
    <source>
        <dbReference type="Pfam" id="PF01011"/>
    </source>
</evidence>
<feature type="transmembrane region" description="Helical" evidence="5">
    <location>
        <begin position="126"/>
        <end position="148"/>
    </location>
</feature>
<dbReference type="AlphaFoldDB" id="A0A0P7CXA4"/>
<feature type="transmembrane region" description="Helical" evidence="5">
    <location>
        <begin position="91"/>
        <end position="114"/>
    </location>
</feature>
<reference evidence="7 8" key="1">
    <citation type="submission" date="2015-10" db="EMBL/GenBank/DDBJ databases">
        <title>Pseudomonas putida clinical strains.</title>
        <authorList>
            <person name="Molina L."/>
            <person name="Udaondo Z."/>
        </authorList>
    </citation>
    <scope>NUCLEOTIDE SEQUENCE [LARGE SCALE GENOMIC DNA]</scope>
    <source>
        <strain evidence="7 8">HB13667</strain>
    </source>
</reference>
<dbReference type="PANTHER" id="PTHR32303">
    <property type="entry name" value="QUINOPROTEIN ALCOHOL DEHYDROGENASE (CYTOCHROME C)"/>
    <property type="match status" value="1"/>
</dbReference>
<keyword evidence="3" id="KW-0560">Oxidoreductase</keyword>
<dbReference type="PROSITE" id="PS51257">
    <property type="entry name" value="PROKAR_LIPOPROTEIN"/>
    <property type="match status" value="1"/>
</dbReference>
<gene>
    <name evidence="7" type="ORF">HB13667_20675</name>
</gene>
<feature type="compositionally biased region" description="Polar residues" evidence="4">
    <location>
        <begin position="543"/>
        <end position="554"/>
    </location>
</feature>
<feature type="transmembrane region" description="Helical" evidence="5">
    <location>
        <begin position="69"/>
        <end position="85"/>
    </location>
</feature>
<dbReference type="SMART" id="SM00564">
    <property type="entry name" value="PQQ"/>
    <property type="match status" value="6"/>
</dbReference>
<evidence type="ECO:0000256" key="2">
    <source>
        <dbReference type="ARBA" id="ARBA00008156"/>
    </source>
</evidence>
<accession>A0A0P7CXA4</accession>
<evidence type="ECO:0000256" key="3">
    <source>
        <dbReference type="ARBA" id="ARBA00023002"/>
    </source>
</evidence>
<dbReference type="EMBL" id="LKKS01000116">
    <property type="protein sequence ID" value="KPM61113.1"/>
    <property type="molecule type" value="Genomic_DNA"/>
</dbReference>
<feature type="transmembrane region" description="Helical" evidence="5">
    <location>
        <begin position="44"/>
        <end position="62"/>
    </location>
</feature>
<dbReference type="InterPro" id="IPR002372">
    <property type="entry name" value="PQQ_rpt_dom"/>
</dbReference>
<sequence length="818" mass="87800">MKQGTLANGTGVSSLLFGVYTILLALLGLTLACQGSTLVSAGGSPYYAMMGTALLLSAALMGLKKSLGIYLYGAASLATYGWAIWESGYNGWAYIPRLAWLVLLSVIFLAFWPLVRRDFAKVNKALYFSVMGGLPLLMAATILTPLFFPNTVHLADSPAITAHTQQPFSRSTVTSPDANVAASHDKTNWTAYAGSNLGNHYSAAAQITPSNVSGLVKAWEYHHGDVKQPGEKTKYLNEATPIKVGDSLYTCTPKQIIISLSATTGKENWRYDSKVDPDYFANGGAYCRGVSYYEVPNASGLCAKRIIWGTNDIRLGAVDALTGQACPDFGTAGFADLKDGLGTFRKGSTGITSAPLVIRGVVITGGRVLDSDVRPAPSGVVRAYDAVSGKQKWAWDLGRPDSTAPADADETYTLSTPNSWAPISADDELGLVYITTGNAAGDFYGGTRTEQEDKFSSSLVALDALTGKVKWHFQTVHHDLWDYDLSPQPALIDFPTSSGPRPAVIQATKSGQLFVLDRATGEPLVDVVQAAVPQGTAPGDYTAATQPLSPSMPSTMGRPSKRPEVLTEADAWGLTPFDQLQCRIEFRQARYEGIFTPPVVGQQSLIFPGHHGGLNWGGVMVDLQRGLLIINNQRLPYMQGLVPREQLDAINAKSFQESPGNNQGFRVQAGLPFGAIKDPWMSALEQPCIAPPWGFISAIDLRTREVRWSRPFGTGYDSGPLGIASKLRFEIGTPSDATGVATAGGVTFIGAAIDRFMRAYNSESGELLWEERLPAGNQASPLTYMSEGRQYVVAVVGGHDRIPTKLGDSIIAWALPEK</sequence>
<comment type="cofactor">
    <cofactor evidence="1">
        <name>pyrroloquinoline quinone</name>
        <dbReference type="ChEBI" id="CHEBI:58442"/>
    </cofactor>
</comment>
<dbReference type="Proteomes" id="UP000050437">
    <property type="component" value="Unassembled WGS sequence"/>
</dbReference>
<evidence type="ECO:0000256" key="5">
    <source>
        <dbReference type="SAM" id="Phobius"/>
    </source>
</evidence>
<dbReference type="Pfam" id="PF01011">
    <property type="entry name" value="PQQ"/>
    <property type="match status" value="1"/>
</dbReference>
<name>A0A0P7CXA4_PSEPU</name>
<evidence type="ECO:0000256" key="1">
    <source>
        <dbReference type="ARBA" id="ARBA00001931"/>
    </source>
</evidence>
<evidence type="ECO:0000256" key="4">
    <source>
        <dbReference type="SAM" id="MobiDB-lite"/>
    </source>
</evidence>
<dbReference type="InterPro" id="IPR017511">
    <property type="entry name" value="PQQ_mDH"/>
</dbReference>
<dbReference type="RefSeq" id="WP_054573317.1">
    <property type="nucleotide sequence ID" value="NZ_LKKS01000116.1"/>
</dbReference>
<evidence type="ECO:0000313" key="8">
    <source>
        <dbReference type="Proteomes" id="UP000050437"/>
    </source>
</evidence>
<protein>
    <submittedName>
        <fullName evidence="7">Glucose dehydrogenase</fullName>
    </submittedName>
</protein>